<feature type="region of interest" description="Disordered" evidence="1">
    <location>
        <begin position="181"/>
        <end position="201"/>
    </location>
</feature>
<feature type="compositionally biased region" description="Polar residues" evidence="1">
    <location>
        <begin position="25"/>
        <end position="35"/>
    </location>
</feature>
<evidence type="ECO:0000256" key="1">
    <source>
        <dbReference type="SAM" id="MobiDB-lite"/>
    </source>
</evidence>
<proteinExistence type="predicted"/>
<feature type="region of interest" description="Disordered" evidence="1">
    <location>
        <begin position="15"/>
        <end position="47"/>
    </location>
</feature>
<evidence type="ECO:0000313" key="3">
    <source>
        <dbReference type="Proteomes" id="UP000693970"/>
    </source>
</evidence>
<evidence type="ECO:0000313" key="2">
    <source>
        <dbReference type="EMBL" id="KAG7345227.1"/>
    </source>
</evidence>
<sequence length="349" mass="38840">MKKVIQKFLQLSSNRQLKSKRQSDSTELQQRNAEGSSSDPLDVSHSSLRSRASYRLDGENCSNRIGIRLSTGSNNTVQQQQQQQRTSFSFRSLDEDDDDDHTGMGPASSSERATVASNTVKEDSQGTMDTSHSVDDCDELLHASTSSCNYHGMIRLERRDEESTLDVSRCHKTGTVDISEHHLEDAAAVEPKSEEDDRSSLLAPRLSTNTTTLLSPATSTPLSTVSGGKQVRFGHVEIYEHLVSLGGAVPSSGPSLTIQYDSQASFSISVDDYEEHRPSPRKGTQLLRSKTQRIKLLLDLGYTMREINDSCKECDMIRRQRAKSSRQVVLTSFIGLDRSYRRMKKSNSV</sequence>
<dbReference type="OrthoDB" id="10674879at2759"/>
<keyword evidence="3" id="KW-1185">Reference proteome</keyword>
<accession>A0A9K3KK77</accession>
<dbReference type="Proteomes" id="UP000693970">
    <property type="component" value="Unassembled WGS sequence"/>
</dbReference>
<organism evidence="2 3">
    <name type="scientific">Nitzschia inconspicua</name>
    <dbReference type="NCBI Taxonomy" id="303405"/>
    <lineage>
        <taxon>Eukaryota</taxon>
        <taxon>Sar</taxon>
        <taxon>Stramenopiles</taxon>
        <taxon>Ochrophyta</taxon>
        <taxon>Bacillariophyta</taxon>
        <taxon>Bacillariophyceae</taxon>
        <taxon>Bacillariophycidae</taxon>
        <taxon>Bacillariales</taxon>
        <taxon>Bacillariaceae</taxon>
        <taxon>Nitzschia</taxon>
    </lineage>
</organism>
<feature type="compositionally biased region" description="Low complexity" evidence="1">
    <location>
        <begin position="36"/>
        <end position="47"/>
    </location>
</feature>
<reference evidence="2" key="1">
    <citation type="journal article" date="2021" name="Sci. Rep.">
        <title>Diploid genomic architecture of Nitzschia inconspicua, an elite biomass production diatom.</title>
        <authorList>
            <person name="Oliver A."/>
            <person name="Podell S."/>
            <person name="Pinowska A."/>
            <person name="Traller J.C."/>
            <person name="Smith S.R."/>
            <person name="McClure R."/>
            <person name="Beliaev A."/>
            <person name="Bohutskyi P."/>
            <person name="Hill E.A."/>
            <person name="Rabines A."/>
            <person name="Zheng H."/>
            <person name="Allen L.Z."/>
            <person name="Kuo A."/>
            <person name="Grigoriev I.V."/>
            <person name="Allen A.E."/>
            <person name="Hazlebeck D."/>
            <person name="Allen E.E."/>
        </authorList>
    </citation>
    <scope>NUCLEOTIDE SEQUENCE</scope>
    <source>
        <strain evidence="2">Hildebrandi</strain>
    </source>
</reference>
<feature type="region of interest" description="Disordered" evidence="1">
    <location>
        <begin position="66"/>
        <end position="133"/>
    </location>
</feature>
<dbReference type="AlphaFoldDB" id="A0A9K3KK77"/>
<dbReference type="EMBL" id="JAGRRH010000022">
    <property type="protein sequence ID" value="KAG7345227.1"/>
    <property type="molecule type" value="Genomic_DNA"/>
</dbReference>
<name>A0A9K3KK77_9STRA</name>
<comment type="caution">
    <text evidence="2">The sequence shown here is derived from an EMBL/GenBank/DDBJ whole genome shotgun (WGS) entry which is preliminary data.</text>
</comment>
<protein>
    <submittedName>
        <fullName evidence="2">Uncharacterized protein</fullName>
    </submittedName>
</protein>
<feature type="compositionally biased region" description="Polar residues" evidence="1">
    <location>
        <begin position="107"/>
        <end position="131"/>
    </location>
</feature>
<reference evidence="2" key="2">
    <citation type="submission" date="2021-04" db="EMBL/GenBank/DDBJ databases">
        <authorList>
            <person name="Podell S."/>
        </authorList>
    </citation>
    <scope>NUCLEOTIDE SEQUENCE</scope>
    <source>
        <strain evidence="2">Hildebrandi</strain>
    </source>
</reference>
<gene>
    <name evidence="2" type="ORF">IV203_032758</name>
</gene>